<feature type="compositionally biased region" description="Polar residues" evidence="1">
    <location>
        <begin position="1"/>
        <end position="13"/>
    </location>
</feature>
<feature type="region of interest" description="Disordered" evidence="1">
    <location>
        <begin position="1"/>
        <end position="39"/>
    </location>
</feature>
<protein>
    <submittedName>
        <fullName evidence="2">Uncharacterized protein</fullName>
    </submittedName>
</protein>
<dbReference type="AlphaFoldDB" id="T1JI74"/>
<keyword evidence="3" id="KW-1185">Reference proteome</keyword>
<name>T1JI74_STRMM</name>
<evidence type="ECO:0000313" key="2">
    <source>
        <dbReference type="EnsemblMetazoa" id="SMAR013555-PA"/>
    </source>
</evidence>
<evidence type="ECO:0000313" key="3">
    <source>
        <dbReference type="Proteomes" id="UP000014500"/>
    </source>
</evidence>
<evidence type="ECO:0000256" key="1">
    <source>
        <dbReference type="SAM" id="MobiDB-lite"/>
    </source>
</evidence>
<dbReference type="EMBL" id="JH431820">
    <property type="status" value="NOT_ANNOTATED_CDS"/>
    <property type="molecule type" value="Genomic_DNA"/>
</dbReference>
<organism evidence="2 3">
    <name type="scientific">Strigamia maritima</name>
    <name type="common">European centipede</name>
    <name type="synonym">Geophilus maritimus</name>
    <dbReference type="NCBI Taxonomy" id="126957"/>
    <lineage>
        <taxon>Eukaryota</taxon>
        <taxon>Metazoa</taxon>
        <taxon>Ecdysozoa</taxon>
        <taxon>Arthropoda</taxon>
        <taxon>Myriapoda</taxon>
        <taxon>Chilopoda</taxon>
        <taxon>Pleurostigmophora</taxon>
        <taxon>Geophilomorpha</taxon>
        <taxon>Linotaeniidae</taxon>
        <taxon>Strigamia</taxon>
    </lineage>
</organism>
<reference evidence="3" key="1">
    <citation type="submission" date="2011-05" db="EMBL/GenBank/DDBJ databases">
        <authorList>
            <person name="Richards S.R."/>
            <person name="Qu J."/>
            <person name="Jiang H."/>
            <person name="Jhangiani S.N."/>
            <person name="Agravi P."/>
            <person name="Goodspeed R."/>
            <person name="Gross S."/>
            <person name="Mandapat C."/>
            <person name="Jackson L."/>
            <person name="Mathew T."/>
            <person name="Pu L."/>
            <person name="Thornton R."/>
            <person name="Saada N."/>
            <person name="Wilczek-Boney K.B."/>
            <person name="Lee S."/>
            <person name="Kovar C."/>
            <person name="Wu Y."/>
            <person name="Scherer S.E."/>
            <person name="Worley K.C."/>
            <person name="Muzny D.M."/>
            <person name="Gibbs R."/>
        </authorList>
    </citation>
    <scope>NUCLEOTIDE SEQUENCE</scope>
    <source>
        <strain evidence="3">Brora</strain>
    </source>
</reference>
<feature type="compositionally biased region" description="Polar residues" evidence="1">
    <location>
        <begin position="29"/>
        <end position="39"/>
    </location>
</feature>
<dbReference type="Proteomes" id="UP000014500">
    <property type="component" value="Unassembled WGS sequence"/>
</dbReference>
<proteinExistence type="predicted"/>
<reference evidence="2" key="2">
    <citation type="submission" date="2015-02" db="UniProtKB">
        <authorList>
            <consortium name="EnsemblMetazoa"/>
        </authorList>
    </citation>
    <scope>IDENTIFICATION</scope>
</reference>
<sequence>MSVAPSKQNTPSDIDTIRRKKNEAISDPSPVSTVNKQTTQPMAQPSYMLCHDRKWSCLISTPCNSVICHWLVSMPIIHAPQHPKPNWGFLENLNGTLSTGRLMLIGKSRVFCKAIVFASDKLEKLAE</sequence>
<dbReference type="HOGENOM" id="CLU_1976137_0_0_1"/>
<dbReference type="EnsemblMetazoa" id="SMAR013555-RA">
    <property type="protein sequence ID" value="SMAR013555-PA"/>
    <property type="gene ID" value="SMAR013555"/>
</dbReference>
<accession>T1JI74</accession>